<evidence type="ECO:0000313" key="2">
    <source>
        <dbReference type="Proteomes" id="UP001154114"/>
    </source>
</evidence>
<reference evidence="1" key="1">
    <citation type="submission" date="2021-12" db="EMBL/GenBank/DDBJ databases">
        <authorList>
            <person name="King R."/>
        </authorList>
    </citation>
    <scope>NUCLEOTIDE SEQUENCE</scope>
</reference>
<sequence length="151" mass="16382">MSGCAVAELSFAHTDVVAGVERHGLAEGRERGVRAGHAALVDGGHGALQPHEADGGEAGAAQWQHGAAAALVVQLAQVQEPLEAPTFVSLVWQQHVVVVNISDRLIRFSENPFVSFIYTINFVKSSLSMKSTIGRIKHMMARWRVWDFRGI</sequence>
<name>A0A9N8KY53_CHRIL</name>
<dbReference type="EMBL" id="LR824004">
    <property type="protein sequence ID" value="CAD0193925.1"/>
    <property type="molecule type" value="Genomic_DNA"/>
</dbReference>
<organism evidence="1 2">
    <name type="scientific">Chrysodeixis includens</name>
    <name type="common">Soybean looper</name>
    <name type="synonym">Pseudoplusia includens</name>
    <dbReference type="NCBI Taxonomy" id="689277"/>
    <lineage>
        <taxon>Eukaryota</taxon>
        <taxon>Metazoa</taxon>
        <taxon>Ecdysozoa</taxon>
        <taxon>Arthropoda</taxon>
        <taxon>Hexapoda</taxon>
        <taxon>Insecta</taxon>
        <taxon>Pterygota</taxon>
        <taxon>Neoptera</taxon>
        <taxon>Endopterygota</taxon>
        <taxon>Lepidoptera</taxon>
        <taxon>Glossata</taxon>
        <taxon>Ditrysia</taxon>
        <taxon>Noctuoidea</taxon>
        <taxon>Noctuidae</taxon>
        <taxon>Plusiinae</taxon>
        <taxon>Chrysodeixis</taxon>
    </lineage>
</organism>
<keyword evidence="2" id="KW-1185">Reference proteome</keyword>
<accession>A0A9N8KY53</accession>
<proteinExistence type="predicted"/>
<protein>
    <submittedName>
        <fullName evidence="1">Uncharacterized protein</fullName>
    </submittedName>
</protein>
<gene>
    <name evidence="1" type="ORF">CINC_LOCUS221</name>
</gene>
<dbReference type="Proteomes" id="UP001154114">
    <property type="component" value="Chromosome 1"/>
</dbReference>
<dbReference type="AlphaFoldDB" id="A0A9N8KY53"/>
<evidence type="ECO:0000313" key="1">
    <source>
        <dbReference type="EMBL" id="CAD0193925.1"/>
    </source>
</evidence>